<comment type="caution">
    <text evidence="2">The sequence shown here is derived from an EMBL/GenBank/DDBJ whole genome shotgun (WGS) entry which is preliminary data.</text>
</comment>
<dbReference type="AlphaFoldDB" id="A0A9N9HI13"/>
<dbReference type="EMBL" id="CAJVPY010007972">
    <property type="protein sequence ID" value="CAG8689611.1"/>
    <property type="molecule type" value="Genomic_DNA"/>
</dbReference>
<evidence type="ECO:0000313" key="3">
    <source>
        <dbReference type="Proteomes" id="UP000789405"/>
    </source>
</evidence>
<evidence type="ECO:0000259" key="1">
    <source>
        <dbReference type="Pfam" id="PF03101"/>
    </source>
</evidence>
<sequence>MKDKFNEVEHVEVDFVKGKATEFVQSEHIEVELVEGEVVEDETQESDDIEIDQGSISFESNAKTNTPVLGLEFEGLDLTKHHINQPIELLVGARFNSWAIAEHYVKEVEHHKSYSTTLNDRVKKRTYVCEKAGKYKPNKTKLLEQQRNKGSKKTDCKCHVNLSNPEASNFVHITFVDLEYNHILDADNIRFAIAFQKFDEFIMDEKIERAQAFLSDETQESYEWVLQQTLDATSFEPQIIMTDMDPAMDTACQLKAKLGSTNFKEFVCDFWKAQNSLSIEVFERQFQSLLEKYPSANKYLTGMQSTSRVESINAIIHKAVTSSSSMSEVVQALELRMQKEELNK</sequence>
<evidence type="ECO:0000313" key="2">
    <source>
        <dbReference type="EMBL" id="CAG8689611.1"/>
    </source>
</evidence>
<organism evidence="2 3">
    <name type="scientific">Dentiscutata erythropus</name>
    <dbReference type="NCBI Taxonomy" id="1348616"/>
    <lineage>
        <taxon>Eukaryota</taxon>
        <taxon>Fungi</taxon>
        <taxon>Fungi incertae sedis</taxon>
        <taxon>Mucoromycota</taxon>
        <taxon>Glomeromycotina</taxon>
        <taxon>Glomeromycetes</taxon>
        <taxon>Diversisporales</taxon>
        <taxon>Gigasporaceae</taxon>
        <taxon>Dentiscutata</taxon>
    </lineage>
</organism>
<name>A0A9N9HI13_9GLOM</name>
<protein>
    <submittedName>
        <fullName evidence="2">4039_t:CDS:1</fullName>
    </submittedName>
</protein>
<dbReference type="Pfam" id="PF03101">
    <property type="entry name" value="FAR1"/>
    <property type="match status" value="1"/>
</dbReference>
<dbReference type="Proteomes" id="UP000789405">
    <property type="component" value="Unassembled WGS sequence"/>
</dbReference>
<dbReference type="OrthoDB" id="2430494at2759"/>
<dbReference type="PANTHER" id="PTHR47718">
    <property type="entry name" value="OS01G0519700 PROTEIN"/>
    <property type="match status" value="1"/>
</dbReference>
<reference evidence="2" key="1">
    <citation type="submission" date="2021-06" db="EMBL/GenBank/DDBJ databases">
        <authorList>
            <person name="Kallberg Y."/>
            <person name="Tangrot J."/>
            <person name="Rosling A."/>
        </authorList>
    </citation>
    <scope>NUCLEOTIDE SEQUENCE</scope>
    <source>
        <strain evidence="2">MA453B</strain>
    </source>
</reference>
<feature type="domain" description="FAR1" evidence="1">
    <location>
        <begin position="109"/>
        <end position="184"/>
    </location>
</feature>
<proteinExistence type="predicted"/>
<accession>A0A9N9HI13</accession>
<keyword evidence="3" id="KW-1185">Reference proteome</keyword>
<feature type="non-terminal residue" evidence="2">
    <location>
        <position position="344"/>
    </location>
</feature>
<gene>
    <name evidence="2" type="ORF">DERYTH_LOCUS12284</name>
</gene>
<dbReference type="InterPro" id="IPR004330">
    <property type="entry name" value="FAR1_DNA_bnd_dom"/>
</dbReference>